<feature type="compositionally biased region" description="Basic and acidic residues" evidence="2">
    <location>
        <begin position="16"/>
        <end position="28"/>
    </location>
</feature>
<reference evidence="3" key="1">
    <citation type="journal article" date="2023" name="Front. Mar. Sci.">
        <title>A new Merluccius polli reference genome to investigate the effects of global change in West African waters.</title>
        <authorList>
            <person name="Mateo J.L."/>
            <person name="Blanco-Fernandez C."/>
            <person name="Garcia-Vazquez E."/>
            <person name="Machado-Schiaffino G."/>
        </authorList>
    </citation>
    <scope>NUCLEOTIDE SEQUENCE</scope>
    <source>
        <strain evidence="3">C29</strain>
        <tissue evidence="3">Fin</tissue>
    </source>
</reference>
<protein>
    <submittedName>
        <fullName evidence="3">Golgin-45</fullName>
    </submittedName>
</protein>
<sequence length="385" mass="42423">MITGGVRGPARVLVRRPGDGMETDKPEVVMETVSTPPPAETRVLKPASPLRPAPPPPGVLHLGQVSRAACAEVDAVRILVPRAAISRSSRVALPPEGSEERRSPSPPPVDDRRATEEKLKNSERRLLLEKEGLINQLRVQTEVNRELKRLLVASVGDDLQYQFERASREKNQLVLENEALAAALRSTAEQLERMNIQGDVWRSKFLASRVMADELTNSRAALQRQNREAQGAIQDLLSERDEFSRGMVLTHRVLEELLVSLQWGRQQTYYPSTQSLTMGELTSANHKLAHAISGHLLGNVGKSSGATSTSHICNTPAEKMAEKVVLKTLAPVSCPNNETEPSFSDSAPPGFLANQKSIGRFHPYTRYENITFSCCERCSGDLMVL</sequence>
<dbReference type="AlphaFoldDB" id="A0AA47P4F8"/>
<dbReference type="Proteomes" id="UP001174136">
    <property type="component" value="Unassembled WGS sequence"/>
</dbReference>
<dbReference type="GO" id="GO:0000139">
    <property type="term" value="C:Golgi membrane"/>
    <property type="evidence" value="ECO:0007669"/>
    <property type="project" value="TreeGrafter"/>
</dbReference>
<dbReference type="GO" id="GO:0043001">
    <property type="term" value="P:Golgi to plasma membrane protein transport"/>
    <property type="evidence" value="ECO:0007669"/>
    <property type="project" value="InterPro"/>
</dbReference>
<gene>
    <name evidence="3" type="primary">BLZF1</name>
    <name evidence="3" type="ORF">N1851_008798</name>
</gene>
<dbReference type="PANTHER" id="PTHR13066:SF2">
    <property type="entry name" value="GOLGIN-45"/>
    <property type="match status" value="1"/>
</dbReference>
<evidence type="ECO:0000313" key="3">
    <source>
        <dbReference type="EMBL" id="KAK0150286.1"/>
    </source>
</evidence>
<dbReference type="PANTHER" id="PTHR13066">
    <property type="entry name" value="BASIC LEUCINE ZIPPER NUCLEAR FACTOR 1 BLZF1 PROTEIN"/>
    <property type="match status" value="1"/>
</dbReference>
<feature type="compositionally biased region" description="Basic and acidic residues" evidence="2">
    <location>
        <begin position="98"/>
        <end position="117"/>
    </location>
</feature>
<dbReference type="GO" id="GO:0007030">
    <property type="term" value="P:Golgi organization"/>
    <property type="evidence" value="ECO:0007669"/>
    <property type="project" value="InterPro"/>
</dbReference>
<evidence type="ECO:0000256" key="1">
    <source>
        <dbReference type="SAM" id="Coils"/>
    </source>
</evidence>
<accession>A0AA47P4F8</accession>
<dbReference type="EMBL" id="JAOPHQ010001528">
    <property type="protein sequence ID" value="KAK0150286.1"/>
    <property type="molecule type" value="Genomic_DNA"/>
</dbReference>
<feature type="region of interest" description="Disordered" evidence="2">
    <location>
        <begin position="1"/>
        <end position="55"/>
    </location>
</feature>
<evidence type="ECO:0000313" key="4">
    <source>
        <dbReference type="Proteomes" id="UP001174136"/>
    </source>
</evidence>
<feature type="region of interest" description="Disordered" evidence="2">
    <location>
        <begin position="90"/>
        <end position="117"/>
    </location>
</feature>
<comment type="caution">
    <text evidence="3">The sequence shown here is derived from an EMBL/GenBank/DDBJ whole genome shotgun (WGS) entry which is preliminary data.</text>
</comment>
<keyword evidence="1" id="KW-0175">Coiled coil</keyword>
<feature type="coiled-coil region" evidence="1">
    <location>
        <begin position="163"/>
        <end position="239"/>
    </location>
</feature>
<proteinExistence type="predicted"/>
<keyword evidence="4" id="KW-1185">Reference proteome</keyword>
<evidence type="ECO:0000256" key="2">
    <source>
        <dbReference type="SAM" id="MobiDB-lite"/>
    </source>
</evidence>
<organism evidence="3 4">
    <name type="scientific">Merluccius polli</name>
    <name type="common">Benguela hake</name>
    <name type="synonym">Merluccius cadenati</name>
    <dbReference type="NCBI Taxonomy" id="89951"/>
    <lineage>
        <taxon>Eukaryota</taxon>
        <taxon>Metazoa</taxon>
        <taxon>Chordata</taxon>
        <taxon>Craniata</taxon>
        <taxon>Vertebrata</taxon>
        <taxon>Euteleostomi</taxon>
        <taxon>Actinopterygii</taxon>
        <taxon>Neopterygii</taxon>
        <taxon>Teleostei</taxon>
        <taxon>Neoteleostei</taxon>
        <taxon>Acanthomorphata</taxon>
        <taxon>Zeiogadaria</taxon>
        <taxon>Gadariae</taxon>
        <taxon>Gadiformes</taxon>
        <taxon>Gadoidei</taxon>
        <taxon>Merlucciidae</taxon>
        <taxon>Merluccius</taxon>
    </lineage>
</organism>
<dbReference type="InterPro" id="IPR027095">
    <property type="entry name" value="Golgin-45"/>
</dbReference>
<name>A0AA47P4F8_MERPO</name>